<dbReference type="SUPFAM" id="SSF55729">
    <property type="entry name" value="Acyl-CoA N-acyltransferases (Nat)"/>
    <property type="match status" value="1"/>
</dbReference>
<dbReference type="Pfam" id="PF00439">
    <property type="entry name" value="Bromodomain"/>
    <property type="match status" value="1"/>
</dbReference>
<dbReference type="PROSITE" id="PS00633">
    <property type="entry name" value="BROMODOMAIN_1"/>
    <property type="match status" value="1"/>
</dbReference>
<dbReference type="Gene3D" id="3.40.630.30">
    <property type="match status" value="1"/>
</dbReference>
<evidence type="ECO:0000256" key="10">
    <source>
        <dbReference type="ARBA" id="ARBA00023242"/>
    </source>
</evidence>
<evidence type="ECO:0000256" key="8">
    <source>
        <dbReference type="ARBA" id="ARBA00023159"/>
    </source>
</evidence>
<evidence type="ECO:0000313" key="16">
    <source>
        <dbReference type="EMBL" id="CAI5736361.1"/>
    </source>
</evidence>
<dbReference type="GO" id="GO:0010484">
    <property type="term" value="F:histone H3 acetyltransferase activity"/>
    <property type="evidence" value="ECO:0007669"/>
    <property type="project" value="TreeGrafter"/>
</dbReference>
<dbReference type="PROSITE" id="PS51186">
    <property type="entry name" value="GNAT"/>
    <property type="match status" value="1"/>
</dbReference>
<feature type="compositionally biased region" description="Polar residues" evidence="13">
    <location>
        <begin position="73"/>
        <end position="83"/>
    </location>
</feature>
<feature type="domain" description="Bromo" evidence="14">
    <location>
        <begin position="519"/>
        <end position="589"/>
    </location>
</feature>
<evidence type="ECO:0000256" key="9">
    <source>
        <dbReference type="ARBA" id="ARBA00023163"/>
    </source>
</evidence>
<proteinExistence type="inferred from homology"/>
<dbReference type="InterPro" id="IPR018359">
    <property type="entry name" value="Bromodomain_CS"/>
</dbReference>
<dbReference type="InterPro" id="IPR036427">
    <property type="entry name" value="Bromodomain-like_sf"/>
</dbReference>
<evidence type="ECO:0000256" key="2">
    <source>
        <dbReference type="ARBA" id="ARBA00008607"/>
    </source>
</evidence>
<dbReference type="EMBL" id="CANTFM010001182">
    <property type="protein sequence ID" value="CAI5736361.1"/>
    <property type="molecule type" value="Genomic_DNA"/>
</dbReference>
<keyword evidence="7 12" id="KW-0103">Bromodomain</keyword>
<keyword evidence="9" id="KW-0804">Transcription</keyword>
<evidence type="ECO:0000256" key="5">
    <source>
        <dbReference type="ARBA" id="ARBA00022853"/>
    </source>
</evidence>
<comment type="subcellular location">
    <subcellularLocation>
        <location evidence="1">Nucleus</location>
    </subcellularLocation>
</comment>
<dbReference type="EC" id="2.3.1.48" evidence="3"/>
<comment type="caution">
    <text evidence="16">The sequence shown here is derived from an EMBL/GenBank/DDBJ whole genome shotgun (WGS) entry which is preliminary data.</text>
</comment>
<evidence type="ECO:0000259" key="14">
    <source>
        <dbReference type="PROSITE" id="PS50014"/>
    </source>
</evidence>
<organism evidence="16 17">
    <name type="scientific">Peronospora destructor</name>
    <dbReference type="NCBI Taxonomy" id="86335"/>
    <lineage>
        <taxon>Eukaryota</taxon>
        <taxon>Sar</taxon>
        <taxon>Stramenopiles</taxon>
        <taxon>Oomycota</taxon>
        <taxon>Peronosporomycetes</taxon>
        <taxon>Peronosporales</taxon>
        <taxon>Peronosporaceae</taxon>
        <taxon>Peronospora</taxon>
    </lineage>
</organism>
<evidence type="ECO:0000259" key="15">
    <source>
        <dbReference type="PROSITE" id="PS51186"/>
    </source>
</evidence>
<feature type="compositionally biased region" description="Basic and acidic residues" evidence="13">
    <location>
        <begin position="121"/>
        <end position="132"/>
    </location>
</feature>
<dbReference type="PROSITE" id="PS50014">
    <property type="entry name" value="BROMODOMAIN_2"/>
    <property type="match status" value="1"/>
</dbReference>
<dbReference type="AlphaFoldDB" id="A0AAV0UHT1"/>
<evidence type="ECO:0000256" key="13">
    <source>
        <dbReference type="SAM" id="MobiDB-lite"/>
    </source>
</evidence>
<feature type="compositionally biased region" description="Basic and acidic residues" evidence="13">
    <location>
        <begin position="48"/>
        <end position="57"/>
    </location>
</feature>
<keyword evidence="4" id="KW-0808">Transferase</keyword>
<dbReference type="Gene3D" id="1.20.920.10">
    <property type="entry name" value="Bromodomain-like"/>
    <property type="match status" value="1"/>
</dbReference>
<dbReference type="InterPro" id="IPR037800">
    <property type="entry name" value="GCN5"/>
</dbReference>
<evidence type="ECO:0000256" key="12">
    <source>
        <dbReference type="PROSITE-ProRule" id="PRU00035"/>
    </source>
</evidence>
<evidence type="ECO:0000256" key="1">
    <source>
        <dbReference type="ARBA" id="ARBA00004123"/>
    </source>
</evidence>
<evidence type="ECO:0000256" key="3">
    <source>
        <dbReference type="ARBA" id="ARBA00013184"/>
    </source>
</evidence>
<dbReference type="InterPro" id="IPR001487">
    <property type="entry name" value="Bromodomain"/>
</dbReference>
<feature type="region of interest" description="Disordered" evidence="13">
    <location>
        <begin position="1"/>
        <end position="101"/>
    </location>
</feature>
<dbReference type="SUPFAM" id="SSF47370">
    <property type="entry name" value="Bromodomain"/>
    <property type="match status" value="1"/>
</dbReference>
<dbReference type="FunFam" id="3.40.630.30:FF:000004">
    <property type="entry name" value="Histone acetyltransferase KAT2A"/>
    <property type="match status" value="1"/>
</dbReference>
<keyword evidence="11" id="KW-0012">Acyltransferase</keyword>
<keyword evidence="8" id="KW-0010">Activator</keyword>
<keyword evidence="10" id="KW-0539">Nucleus</keyword>
<dbReference type="SMART" id="SM00297">
    <property type="entry name" value="BROMO"/>
    <property type="match status" value="1"/>
</dbReference>
<dbReference type="PANTHER" id="PTHR45750">
    <property type="entry name" value="GH11602P"/>
    <property type="match status" value="1"/>
</dbReference>
<protein>
    <recommendedName>
        <fullName evidence="3">histone acetyltransferase</fullName>
        <ecNumber evidence="3">2.3.1.48</ecNumber>
    </recommendedName>
</protein>
<feature type="compositionally biased region" description="Polar residues" evidence="13">
    <location>
        <begin position="17"/>
        <end position="33"/>
    </location>
</feature>
<name>A0AAV0UHT1_9STRA</name>
<dbReference type="GO" id="GO:0045944">
    <property type="term" value="P:positive regulation of transcription by RNA polymerase II"/>
    <property type="evidence" value="ECO:0007669"/>
    <property type="project" value="TreeGrafter"/>
</dbReference>
<keyword evidence="17" id="KW-1185">Reference proteome</keyword>
<keyword evidence="5" id="KW-0156">Chromatin regulator</keyword>
<dbReference type="PRINTS" id="PR00503">
    <property type="entry name" value="BROMODOMAIN"/>
</dbReference>
<accession>A0AAV0UHT1</accession>
<dbReference type="PANTHER" id="PTHR45750:SF3">
    <property type="entry name" value="HISTONE ACETYLTRANSFERASE"/>
    <property type="match status" value="1"/>
</dbReference>
<evidence type="ECO:0000256" key="11">
    <source>
        <dbReference type="ARBA" id="ARBA00023315"/>
    </source>
</evidence>
<dbReference type="InterPro" id="IPR016181">
    <property type="entry name" value="Acyl_CoA_acyltransferase"/>
</dbReference>
<dbReference type="Proteomes" id="UP001162029">
    <property type="component" value="Unassembled WGS sequence"/>
</dbReference>
<feature type="domain" description="N-acetyltransferase" evidence="15">
    <location>
        <begin position="282"/>
        <end position="431"/>
    </location>
</feature>
<dbReference type="GO" id="GO:0000123">
    <property type="term" value="C:histone acetyltransferase complex"/>
    <property type="evidence" value="ECO:0007669"/>
    <property type="project" value="TreeGrafter"/>
</dbReference>
<feature type="region of interest" description="Disordered" evidence="13">
    <location>
        <begin position="121"/>
        <end position="172"/>
    </location>
</feature>
<evidence type="ECO:0000313" key="17">
    <source>
        <dbReference type="Proteomes" id="UP001162029"/>
    </source>
</evidence>
<sequence length="609" mass="68090">MMVVSEAADTEAPHLATLTSTDELVGDSESSSQHTEESVKSSQDSEVNETKQEENDAKMPVNDTTEQGDVEMTETTNEAMTRLTQEEEEEETSSKDVNMAPEVVKEMGPEAIECDVEMKVDGETAQEAKEESNDAADPSADVGAVSNTNESVATKPAALVAEEETSGKVTTDDTEFAVEAERSKQSGAEMLNNSKPLGLEHEELVQTPASESCNGVNDVAEEVGPVAKKQKVDETVARVTEKIISVYEATDRSNNVSPSAIISRDDMAKMEENSGRLKFDVITNDGADEHMIQLTTLKNIFAKQLPKMPKEYIVRLVFDKNHRSMLILKNDTHVIGGICYRPFEKNGFAEIAFCAINASDQVKGYGTRLMNHLKEYVKTENITHFLTYADNYAIGYFKKQGFTKSVSMARPNWYGYIKDYDGGTLMECTIHTQINYLKITSMLHKQRKAIQDKIQERSRSKTVYSGLTNFAEGRLMDIYMVPGVKEAGWSQAVIRNNRIGTRDQGSLKSQLLQLLKAVSNHRSAWPFHEPVDTTVVVDYLDHIKEPVDLQLISKRIDNGNYLSKAAFKTDLDKMCENCMIYNTPDTNYYKAAMDLQEFIQSRIQIRDPK</sequence>
<evidence type="ECO:0000256" key="7">
    <source>
        <dbReference type="ARBA" id="ARBA00023117"/>
    </source>
</evidence>
<reference evidence="16" key="1">
    <citation type="submission" date="2022-12" db="EMBL/GenBank/DDBJ databases">
        <authorList>
            <person name="Webb A."/>
        </authorList>
    </citation>
    <scope>NUCLEOTIDE SEQUENCE</scope>
    <source>
        <strain evidence="16">Pd1</strain>
    </source>
</reference>
<dbReference type="InterPro" id="IPR000182">
    <property type="entry name" value="GNAT_dom"/>
</dbReference>
<keyword evidence="6" id="KW-0805">Transcription regulation</keyword>
<dbReference type="Pfam" id="PF00583">
    <property type="entry name" value="Acetyltransf_1"/>
    <property type="match status" value="1"/>
</dbReference>
<evidence type="ECO:0000256" key="6">
    <source>
        <dbReference type="ARBA" id="ARBA00023015"/>
    </source>
</evidence>
<dbReference type="CDD" id="cd04301">
    <property type="entry name" value="NAT_SF"/>
    <property type="match status" value="1"/>
</dbReference>
<comment type="similarity">
    <text evidence="2">Belongs to the acetyltransferase family. GCN5 subfamily.</text>
</comment>
<dbReference type="GO" id="GO:0005634">
    <property type="term" value="C:nucleus"/>
    <property type="evidence" value="ECO:0007669"/>
    <property type="project" value="UniProtKB-SubCell"/>
</dbReference>
<evidence type="ECO:0000256" key="4">
    <source>
        <dbReference type="ARBA" id="ARBA00022679"/>
    </source>
</evidence>
<gene>
    <name evidence="16" type="ORF">PDE001_LOCUS6288</name>
</gene>